<dbReference type="EMBL" id="IACK01218320">
    <property type="protein sequence ID" value="LAA97366.1"/>
    <property type="molecule type" value="Transcribed_RNA"/>
</dbReference>
<reference evidence="2" key="2">
    <citation type="submission" date="2017-11" db="EMBL/GenBank/DDBJ databases">
        <title>Coralsnake Venomics: Analyses of Venom Gland Transcriptomes and Proteomes of Six Brazilian Taxa.</title>
        <authorList>
            <person name="Aird S.D."/>
            <person name="Jorge da Silva N."/>
            <person name="Qiu L."/>
            <person name="Villar-Briones A."/>
            <person name="Aparecida-Saddi V."/>
            <person name="Campos-Telles M.P."/>
            <person name="Grau M."/>
            <person name="Mikheyev A.S."/>
        </authorList>
    </citation>
    <scope>NUCLEOTIDE SEQUENCE</scope>
    <source>
        <tissue evidence="2">Venom_gland</tissue>
    </source>
</reference>
<feature type="compositionally biased region" description="Polar residues" evidence="1">
    <location>
        <begin position="102"/>
        <end position="117"/>
    </location>
</feature>
<organism evidence="2">
    <name type="scientific">Micrurus lemniscatus lemniscatus</name>
    <dbReference type="NCBI Taxonomy" id="129467"/>
    <lineage>
        <taxon>Eukaryota</taxon>
        <taxon>Metazoa</taxon>
        <taxon>Chordata</taxon>
        <taxon>Craniata</taxon>
        <taxon>Vertebrata</taxon>
        <taxon>Euteleostomi</taxon>
        <taxon>Lepidosauria</taxon>
        <taxon>Squamata</taxon>
        <taxon>Bifurcata</taxon>
        <taxon>Unidentata</taxon>
        <taxon>Episquamata</taxon>
        <taxon>Toxicofera</taxon>
        <taxon>Serpentes</taxon>
        <taxon>Colubroidea</taxon>
        <taxon>Elapidae</taxon>
        <taxon>Elapinae</taxon>
        <taxon>Micrurus</taxon>
    </lineage>
</organism>
<feature type="region of interest" description="Disordered" evidence="1">
    <location>
        <begin position="1"/>
        <end position="117"/>
    </location>
</feature>
<sequence>MFVVEVEHPNVAQDSKGGQGTIAPRGHQRPRSLPPLPLDENQKLQLPLSRPPASPKPPNEPPKGQSRLPGGKIINQPSGTAKDEDQAATAFAFAVASPTSVGNRQTTCQRTVASSDD</sequence>
<reference evidence="2" key="1">
    <citation type="submission" date="2017-07" db="EMBL/GenBank/DDBJ databases">
        <authorList>
            <person name="Mikheyev A."/>
            <person name="Grau M."/>
        </authorList>
    </citation>
    <scope>NUCLEOTIDE SEQUENCE</scope>
    <source>
        <tissue evidence="2">Venom_gland</tissue>
    </source>
</reference>
<name>A0A2D4JLL9_MICLE</name>
<feature type="compositionally biased region" description="Pro residues" evidence="1">
    <location>
        <begin position="49"/>
        <end position="61"/>
    </location>
</feature>
<evidence type="ECO:0000313" key="2">
    <source>
        <dbReference type="EMBL" id="LAA97366.1"/>
    </source>
</evidence>
<feature type="compositionally biased region" description="Low complexity" evidence="1">
    <location>
        <begin position="87"/>
        <end position="101"/>
    </location>
</feature>
<accession>A0A2D4JLL9</accession>
<dbReference type="AlphaFoldDB" id="A0A2D4JLL9"/>
<proteinExistence type="predicted"/>
<protein>
    <submittedName>
        <fullName evidence="2">Uncharacterized protein</fullName>
    </submittedName>
</protein>
<evidence type="ECO:0000256" key="1">
    <source>
        <dbReference type="SAM" id="MobiDB-lite"/>
    </source>
</evidence>